<evidence type="ECO:0000256" key="2">
    <source>
        <dbReference type="ARBA" id="ARBA00022692"/>
    </source>
</evidence>
<organism evidence="6 7">
    <name type="scientific">Phakopsora pachyrhizi</name>
    <name type="common">Asian soybean rust disease fungus</name>
    <dbReference type="NCBI Taxonomy" id="170000"/>
    <lineage>
        <taxon>Eukaryota</taxon>
        <taxon>Fungi</taxon>
        <taxon>Dikarya</taxon>
        <taxon>Basidiomycota</taxon>
        <taxon>Pucciniomycotina</taxon>
        <taxon>Pucciniomycetes</taxon>
        <taxon>Pucciniales</taxon>
        <taxon>Phakopsoraceae</taxon>
        <taxon>Phakopsora</taxon>
    </lineage>
</organism>
<evidence type="ECO:0000256" key="3">
    <source>
        <dbReference type="ARBA" id="ARBA00022989"/>
    </source>
</evidence>
<dbReference type="GO" id="GO:0034755">
    <property type="term" value="P:iron ion transmembrane transport"/>
    <property type="evidence" value="ECO:0007669"/>
    <property type="project" value="TreeGrafter"/>
</dbReference>
<evidence type="ECO:0000256" key="1">
    <source>
        <dbReference type="ARBA" id="ARBA00004141"/>
    </source>
</evidence>
<dbReference type="PANTHER" id="PTHR11706:SF101">
    <property type="entry name" value="MANGANESE TRANSPORTER SMF1"/>
    <property type="match status" value="1"/>
</dbReference>
<feature type="transmembrane region" description="Helical" evidence="5">
    <location>
        <begin position="465"/>
        <end position="487"/>
    </location>
</feature>
<keyword evidence="3 5" id="KW-1133">Transmembrane helix</keyword>
<dbReference type="NCBIfam" id="NF037982">
    <property type="entry name" value="Nramp_1"/>
    <property type="match status" value="1"/>
</dbReference>
<comment type="subcellular location">
    <subcellularLocation>
        <location evidence="1">Membrane</location>
        <topology evidence="1">Multi-pass membrane protein</topology>
    </subcellularLocation>
</comment>
<dbReference type="GO" id="GO:0030026">
    <property type="term" value="P:intracellular manganese ion homeostasis"/>
    <property type="evidence" value="ECO:0007669"/>
    <property type="project" value="TreeGrafter"/>
</dbReference>
<protein>
    <submittedName>
        <fullName evidence="6">Natural resistance-associated macrophage protein-domain-containing protein</fullName>
    </submittedName>
</protein>
<feature type="transmembrane region" description="Helical" evidence="5">
    <location>
        <begin position="398"/>
        <end position="420"/>
    </location>
</feature>
<feature type="transmembrane region" description="Helical" evidence="5">
    <location>
        <begin position="343"/>
        <end position="362"/>
    </location>
</feature>
<feature type="transmembrane region" description="Helical" evidence="5">
    <location>
        <begin position="440"/>
        <end position="459"/>
    </location>
</feature>
<evidence type="ECO:0000313" key="7">
    <source>
        <dbReference type="Proteomes" id="UP001153365"/>
    </source>
</evidence>
<dbReference type="Pfam" id="PF01566">
    <property type="entry name" value="Nramp"/>
    <property type="match status" value="2"/>
</dbReference>
<dbReference type="PRINTS" id="PR00447">
    <property type="entry name" value="NATRESASSCMP"/>
</dbReference>
<feature type="transmembrane region" description="Helical" evidence="5">
    <location>
        <begin position="574"/>
        <end position="593"/>
    </location>
</feature>
<dbReference type="Proteomes" id="UP001153365">
    <property type="component" value="Unassembled WGS sequence"/>
</dbReference>
<keyword evidence="2 5" id="KW-0812">Transmembrane</keyword>
<feature type="transmembrane region" description="Helical" evidence="5">
    <location>
        <begin position="202"/>
        <end position="223"/>
    </location>
</feature>
<name>A0AAV0BS55_PHAPC</name>
<dbReference type="AlphaFoldDB" id="A0AAV0BS55"/>
<dbReference type="PANTHER" id="PTHR11706">
    <property type="entry name" value="SOLUTE CARRIER PROTEIN FAMILY 11 MEMBER"/>
    <property type="match status" value="1"/>
</dbReference>
<dbReference type="EMBL" id="CALTRL010006237">
    <property type="protein sequence ID" value="CAH7690221.1"/>
    <property type="molecule type" value="Genomic_DNA"/>
</dbReference>
<evidence type="ECO:0000256" key="5">
    <source>
        <dbReference type="SAM" id="Phobius"/>
    </source>
</evidence>
<accession>A0AAV0BS55</accession>
<evidence type="ECO:0000256" key="4">
    <source>
        <dbReference type="ARBA" id="ARBA00023136"/>
    </source>
</evidence>
<feature type="transmembrane region" description="Helical" evidence="5">
    <location>
        <begin position="86"/>
        <end position="109"/>
    </location>
</feature>
<dbReference type="GO" id="GO:0015086">
    <property type="term" value="F:cadmium ion transmembrane transporter activity"/>
    <property type="evidence" value="ECO:0007669"/>
    <property type="project" value="TreeGrafter"/>
</dbReference>
<sequence>MLLRDLKDEHDAACHSINCHVDKVNTDEGIKDFKQDIPKRVPGLFGVMRRHVKYLGPGVVASAAYYDPGNWATDLEAGSRFGNSHLFILVVAVVLAIFLQILASRLGYISRKDIAENCRESLYSRPKNPLLTRWLMFYPLWLLFEIGILFADIGELLGSAIAYTLLFPRIPIYAAVLLTFPEVFLSLIFFRNGKQSKKSMKYFEAMITVVVMAVVVSSLILFFKVKPDAINVLKGYIPSAPLVSGTGFYYAIGIIGATVGPHSLILGSALAKLDAPGNECDDPKDNKELPIHMAYSDMILKGPTHQKSSSMIDKSPIVVLDSFRLQRTVRECKSYLAHSSFDIAASLLTLPLIVNSAILAIASKTYFFGKMPALNFNEEAADIASMHGLLSSSLGQGFGILFAISLLLSALTASLTITIAGQSVSSGFLNVQTSPLIRRLITRTMGIIPSAIISAALGKDGVNKMLIASQVSLSVILPFSIIPLAIFTSKQSIMSIVCIDKKSRLSSKEKSSKNTKCLDLSEEEGSESLNGFKKLFKSKTNKIISEKKNLPSLYESQKIEENNEIAIHSFSNHLTVNLLVGILILVVTVANAYGVSQAIKGS</sequence>
<proteinExistence type="predicted"/>
<dbReference type="InterPro" id="IPR001046">
    <property type="entry name" value="NRAMP_fam"/>
</dbReference>
<feature type="transmembrane region" description="Helical" evidence="5">
    <location>
        <begin position="170"/>
        <end position="190"/>
    </location>
</feature>
<reference evidence="6" key="1">
    <citation type="submission" date="2022-06" db="EMBL/GenBank/DDBJ databases">
        <authorList>
            <consortium name="SYNGENTA / RWTH Aachen University"/>
        </authorList>
    </citation>
    <scope>NUCLEOTIDE SEQUENCE</scope>
</reference>
<keyword evidence="4 5" id="KW-0472">Membrane</keyword>
<evidence type="ECO:0000313" key="6">
    <source>
        <dbReference type="EMBL" id="CAH7690221.1"/>
    </source>
</evidence>
<gene>
    <name evidence="6" type="ORF">PPACK8108_LOCUS25504</name>
</gene>
<keyword evidence="7" id="KW-1185">Reference proteome</keyword>
<dbReference type="GO" id="GO:0005886">
    <property type="term" value="C:plasma membrane"/>
    <property type="evidence" value="ECO:0007669"/>
    <property type="project" value="TreeGrafter"/>
</dbReference>
<feature type="transmembrane region" description="Helical" evidence="5">
    <location>
        <begin position="248"/>
        <end position="271"/>
    </location>
</feature>
<dbReference type="NCBIfam" id="TIGR01197">
    <property type="entry name" value="nramp"/>
    <property type="match status" value="1"/>
</dbReference>
<dbReference type="GO" id="GO:0005384">
    <property type="term" value="F:manganese ion transmembrane transporter activity"/>
    <property type="evidence" value="ECO:0007669"/>
    <property type="project" value="TreeGrafter"/>
</dbReference>
<comment type="caution">
    <text evidence="6">The sequence shown here is derived from an EMBL/GenBank/DDBJ whole genome shotgun (WGS) entry which is preliminary data.</text>
</comment>
<feature type="transmembrane region" description="Helical" evidence="5">
    <location>
        <begin position="130"/>
        <end position="150"/>
    </location>
</feature>